<protein>
    <submittedName>
        <fullName evidence="1">Uncharacterized protein</fullName>
    </submittedName>
</protein>
<evidence type="ECO:0000313" key="1">
    <source>
        <dbReference type="EMBL" id="KAJ7541685.1"/>
    </source>
</evidence>
<sequence length="707" mass="79176">MVWCSYCGKDQVTERDDINGFICCTGCGRVLDDNIYSSDPTFTKGAGGQSQVVGNFVRDGSFSSFGRIGTGSGHLLGYQLDSHERTLNKGRDEIRDIAEWLSVSGREDAVNAAHRLYVIAVERNFTRGRRTQQVAAACLYIVCRQESKPYMLIDFSDCLQTNVYVLGAVFLQLCRLLRLEQHPMMQKPVDPSLFIHRFTDPFEKKHHAVANTALRLVASMKRDWMQTGRRPSGICGAALFISAHIHGFECTKNDVVSVVHICEGTLKKRLDEFGSTESGRLTAKELELQMQTLVLPSTNNGIKGITEILCEHKDIGASHFAHGLCRVCYDDFIKVSGGIEGGSAPPAFQRAEKKRLIAIGQPMKNQELLLDEDVEEELQLQKIGDDGKEVKPKPVKGKRSHRGRGVPEDDDVLELYAAAKDHKPPFTHSKIDSQDDGGLSAAHPSEVETGETREAKPVRQHPEEDWQEDEEFTEVDSKDERLSDIDDDDMTGYLNNEEEIRLKTIIWTEMNKEYIQEQEAKEAANLAAQEASLAAVTSNLSSTSEIAAAAAALVLKKMHKRKRGHEGSKKEPAESAAEATRQMLESKKLSSKVNYSVLAKLFDGTEETVKTDLDESKEVQLDDEKSVRHVQWKDLKSTAFDDANMPKNIIESKHKVNSTEEADKADIDTDLEVDELMDIDNDGFDGETEDFNSFQYLYDQDDDYEEY</sequence>
<organism evidence="1 2">
    <name type="scientific">Diphasiastrum complanatum</name>
    <name type="common">Issler's clubmoss</name>
    <name type="synonym">Lycopodium complanatum</name>
    <dbReference type="NCBI Taxonomy" id="34168"/>
    <lineage>
        <taxon>Eukaryota</taxon>
        <taxon>Viridiplantae</taxon>
        <taxon>Streptophyta</taxon>
        <taxon>Embryophyta</taxon>
        <taxon>Tracheophyta</taxon>
        <taxon>Lycopodiopsida</taxon>
        <taxon>Lycopodiales</taxon>
        <taxon>Lycopodiaceae</taxon>
        <taxon>Lycopodioideae</taxon>
        <taxon>Diphasiastrum</taxon>
    </lineage>
</organism>
<evidence type="ECO:0000313" key="2">
    <source>
        <dbReference type="Proteomes" id="UP001162992"/>
    </source>
</evidence>
<dbReference type="Proteomes" id="UP001162992">
    <property type="component" value="Chromosome 10"/>
</dbReference>
<gene>
    <name evidence="1" type="ORF">O6H91_10G070700</name>
</gene>
<accession>A0ACC2CIB3</accession>
<comment type="caution">
    <text evidence="1">The sequence shown here is derived from an EMBL/GenBank/DDBJ whole genome shotgun (WGS) entry which is preliminary data.</text>
</comment>
<name>A0ACC2CIB3_DIPCM</name>
<keyword evidence="2" id="KW-1185">Reference proteome</keyword>
<proteinExistence type="predicted"/>
<reference evidence="2" key="1">
    <citation type="journal article" date="2024" name="Proc. Natl. Acad. Sci. U.S.A.">
        <title>Extraordinary preservation of gene collinearity over three hundred million years revealed in homosporous lycophytes.</title>
        <authorList>
            <person name="Li C."/>
            <person name="Wickell D."/>
            <person name="Kuo L.Y."/>
            <person name="Chen X."/>
            <person name="Nie B."/>
            <person name="Liao X."/>
            <person name="Peng D."/>
            <person name="Ji J."/>
            <person name="Jenkins J."/>
            <person name="Williams M."/>
            <person name="Shu S."/>
            <person name="Plott C."/>
            <person name="Barry K."/>
            <person name="Rajasekar S."/>
            <person name="Grimwood J."/>
            <person name="Han X."/>
            <person name="Sun S."/>
            <person name="Hou Z."/>
            <person name="He W."/>
            <person name="Dai G."/>
            <person name="Sun C."/>
            <person name="Schmutz J."/>
            <person name="Leebens-Mack J.H."/>
            <person name="Li F.W."/>
            <person name="Wang L."/>
        </authorList>
    </citation>
    <scope>NUCLEOTIDE SEQUENCE [LARGE SCALE GENOMIC DNA]</scope>
    <source>
        <strain evidence="2">cv. PW_Plant_1</strain>
    </source>
</reference>
<dbReference type="EMBL" id="CM055101">
    <property type="protein sequence ID" value="KAJ7541685.1"/>
    <property type="molecule type" value="Genomic_DNA"/>
</dbReference>